<dbReference type="EMBL" id="JAHYQA010000001">
    <property type="protein sequence ID" value="MCE9235824.1"/>
    <property type="molecule type" value="Genomic_DNA"/>
</dbReference>
<evidence type="ECO:0000313" key="6">
    <source>
        <dbReference type="EMBL" id="MDC2237909.1"/>
    </source>
</evidence>
<dbReference type="Proteomes" id="UP001156216">
    <property type="component" value="Chromosome"/>
</dbReference>
<dbReference type="AlphaFoldDB" id="A0A0N7IAG0"/>
<evidence type="ECO:0000313" key="11">
    <source>
        <dbReference type="Proteomes" id="UP000095541"/>
    </source>
</evidence>
<reference evidence="1 11" key="1">
    <citation type="submission" date="2015-09" db="EMBL/GenBank/DDBJ databases">
        <authorList>
            <consortium name="Pathogen Informatics"/>
        </authorList>
    </citation>
    <scope>NUCLEOTIDE SEQUENCE [LARGE SCALE GENOMIC DNA]</scope>
    <source>
        <strain evidence="1 11">2789STDY5834945</strain>
    </source>
</reference>
<dbReference type="Pfam" id="PF05973">
    <property type="entry name" value="Gp49"/>
    <property type="match status" value="1"/>
</dbReference>
<organism evidence="2 14">
    <name type="scientific">Bacteroides thetaiotaomicron</name>
    <dbReference type="NCBI Taxonomy" id="818"/>
    <lineage>
        <taxon>Bacteria</taxon>
        <taxon>Pseudomonadati</taxon>
        <taxon>Bacteroidota</taxon>
        <taxon>Bacteroidia</taxon>
        <taxon>Bacteroidales</taxon>
        <taxon>Bacteroidaceae</taxon>
        <taxon>Bacteroides</taxon>
    </lineage>
</organism>
<evidence type="ECO:0000313" key="4">
    <source>
        <dbReference type="EMBL" id="KAB4486904.1"/>
    </source>
</evidence>
<sequence>MKREIIAYKGYFKEFFENLDAGTQDKILYVLMLLQTQDRIPLKFMRLIEEGLYELRIEYQSNIYRIFFCFDEGRIVILFNGFQKKTEKTPKKEIDKAKILRKEYYGSKNK</sequence>
<reference evidence="8 16" key="4">
    <citation type="submission" date="2021-06" db="EMBL/GenBank/DDBJ databases">
        <title>Interrogation of the integrated mobile genetic elements in gut-associated Bacteroides with a consensus prediction approach.</title>
        <authorList>
            <person name="Campbell D.E."/>
            <person name="Leigh J.R."/>
            <person name="Kim T."/>
            <person name="England W."/>
            <person name="Whitaker R.J."/>
            <person name="Degnan P.H."/>
        </authorList>
    </citation>
    <scope>NUCLEOTIDE SEQUENCE</scope>
    <source>
        <strain evidence="10">VPI-3443</strain>
        <strain evidence="9">VPI-BTDOT2</strain>
        <strain evidence="8 16">WAL8669</strain>
    </source>
</reference>
<evidence type="ECO:0000313" key="3">
    <source>
        <dbReference type="EMBL" id="KAB4454694.1"/>
    </source>
</evidence>
<reference evidence="13 14" key="3">
    <citation type="journal article" date="2019" name="Nat. Med.">
        <title>A library of human gut bacterial isolates paired with longitudinal multiomics data enables mechanistic microbiome research.</title>
        <authorList>
            <person name="Poyet M."/>
            <person name="Groussin M."/>
            <person name="Gibbons S.M."/>
            <person name="Avila-Pacheco J."/>
            <person name="Jiang X."/>
            <person name="Kearney S.M."/>
            <person name="Perrotta A.R."/>
            <person name="Berdy B."/>
            <person name="Zhao S."/>
            <person name="Lieberman T.D."/>
            <person name="Swanson P.K."/>
            <person name="Smith M."/>
            <person name="Roesemann S."/>
            <person name="Alexander J.E."/>
            <person name="Rich S.A."/>
            <person name="Livny J."/>
            <person name="Vlamakis H."/>
            <person name="Clish C."/>
            <person name="Bullock K."/>
            <person name="Deik A."/>
            <person name="Scott J."/>
            <person name="Pierce K.A."/>
            <person name="Xavier R.J."/>
            <person name="Alm E.J."/>
        </authorList>
    </citation>
    <scope>NUCLEOTIDE SEQUENCE [LARGE SCALE GENOMIC DNA]</scope>
    <source>
        <strain evidence="4 13">BIOML-A162</strain>
        <strain evidence="3 15">BIOML-A165</strain>
        <strain evidence="2 14">BIOML-A188</strain>
    </source>
</reference>
<reference evidence="7 12" key="2">
    <citation type="submission" date="2018-08" db="EMBL/GenBank/DDBJ databases">
        <title>A genome reference for cultivated species of the human gut microbiota.</title>
        <authorList>
            <person name="Zou Y."/>
            <person name="Xue W."/>
            <person name="Luo G."/>
        </authorList>
    </citation>
    <scope>NUCLEOTIDE SEQUENCE [LARGE SCALE GENOMIC DNA]</scope>
    <source>
        <strain evidence="7 12">AM30-26</strain>
    </source>
</reference>
<evidence type="ECO:0000313" key="12">
    <source>
        <dbReference type="Proteomes" id="UP000284785"/>
    </source>
</evidence>
<evidence type="ECO:0000313" key="5">
    <source>
        <dbReference type="EMBL" id="MCE9235824.1"/>
    </source>
</evidence>
<protein>
    <submittedName>
        <fullName evidence="1">Phage derived protein Gp49-like (DUF891)</fullName>
    </submittedName>
    <submittedName>
        <fullName evidence="2">Type II toxin-antitoxin system RelE/ParE family toxin</fullName>
    </submittedName>
</protein>
<dbReference type="Proteomes" id="UP001200544">
    <property type="component" value="Unassembled WGS sequence"/>
</dbReference>
<dbReference type="OMA" id="NIWRVFC"/>
<dbReference type="Proteomes" id="UP000095541">
    <property type="component" value="Unassembled WGS sequence"/>
</dbReference>
<evidence type="ECO:0000313" key="15">
    <source>
        <dbReference type="Proteomes" id="UP000460317"/>
    </source>
</evidence>
<evidence type="ECO:0000313" key="7">
    <source>
        <dbReference type="EMBL" id="RHD81672.1"/>
    </source>
</evidence>
<dbReference type="RefSeq" id="WP_008766756.1">
    <property type="nucleotide sequence ID" value="NZ_BAABXH010000002.1"/>
</dbReference>
<evidence type="ECO:0000313" key="8">
    <source>
        <dbReference type="EMBL" id="UYU66221.1"/>
    </source>
</evidence>
<evidence type="ECO:0000313" key="2">
    <source>
        <dbReference type="EMBL" id="KAB4315187.1"/>
    </source>
</evidence>
<dbReference type="Proteomes" id="UP000440614">
    <property type="component" value="Unassembled WGS sequence"/>
</dbReference>
<accession>A0A0N7IAG0</accession>
<dbReference type="EMBL" id="CP083681">
    <property type="protein sequence ID" value="UYU69708.1"/>
    <property type="molecule type" value="Genomic_DNA"/>
</dbReference>
<dbReference type="Proteomes" id="UP000460317">
    <property type="component" value="Unassembled WGS sequence"/>
</dbReference>
<dbReference type="InterPro" id="IPR009241">
    <property type="entry name" value="HigB-like"/>
</dbReference>
<dbReference type="Proteomes" id="UP001156218">
    <property type="component" value="Chromosome"/>
</dbReference>
<dbReference type="KEGG" id="btho:Btheta7330_03253"/>
<evidence type="ECO:0000313" key="16">
    <source>
        <dbReference type="Proteomes" id="UP001156218"/>
    </source>
</evidence>
<dbReference type="EMBL" id="WCSB01000002">
    <property type="protein sequence ID" value="KAB4454694.1"/>
    <property type="molecule type" value="Genomic_DNA"/>
</dbReference>
<evidence type="ECO:0000313" key="9">
    <source>
        <dbReference type="EMBL" id="UYU69708.1"/>
    </source>
</evidence>
<gene>
    <name evidence="7" type="ORF">DW780_23655</name>
    <name evidence="1" type="ORF">ERS852557_00929</name>
    <name evidence="4" type="ORF">GAN91_02510</name>
    <name evidence="3" type="ORF">GAN93_03215</name>
    <name evidence="2" type="ORF">GAO51_04520</name>
    <name evidence="5" type="ORF">K0H07_01420</name>
    <name evidence="9" type="ORF">KQP59_15615</name>
    <name evidence="8" type="ORF">KQP68_22070</name>
    <name evidence="10" type="ORF">KQP74_13455</name>
    <name evidence="6" type="ORF">PO127_19390</name>
</gene>
<dbReference type="SMR" id="A0A0N7IAG0"/>
<dbReference type="EMBL" id="WCSY01000003">
    <property type="protein sequence ID" value="KAB4315187.1"/>
    <property type="molecule type" value="Genomic_DNA"/>
</dbReference>
<evidence type="ECO:0000313" key="10">
    <source>
        <dbReference type="EMBL" id="UYU88962.1"/>
    </source>
</evidence>
<evidence type="ECO:0000313" key="14">
    <source>
        <dbReference type="Proteomes" id="UP000440614"/>
    </source>
</evidence>
<dbReference type="Proteomes" id="UP001217776">
    <property type="component" value="Unassembled WGS sequence"/>
</dbReference>
<dbReference type="Proteomes" id="UP000284785">
    <property type="component" value="Unassembled WGS sequence"/>
</dbReference>
<accession>C6IQU2</accession>
<dbReference type="EMBL" id="CP083685">
    <property type="protein sequence ID" value="UYU88962.1"/>
    <property type="molecule type" value="Genomic_DNA"/>
</dbReference>
<evidence type="ECO:0000313" key="1">
    <source>
        <dbReference type="EMBL" id="CUP53650.1"/>
    </source>
</evidence>
<name>A0A0N7IAG0_BACT4</name>
<proteinExistence type="predicted"/>
<reference evidence="6" key="6">
    <citation type="submission" date="2022-10" db="EMBL/GenBank/DDBJ databases">
        <title>Human gut microbiome strain richness.</title>
        <authorList>
            <person name="Chen-Liaw A."/>
        </authorList>
    </citation>
    <scope>NUCLEOTIDE SEQUENCE</scope>
    <source>
        <strain evidence="6">1001283st1_A3_1001283B150304_161114</strain>
    </source>
</reference>
<dbReference type="EMBL" id="CZBI01000001">
    <property type="protein sequence ID" value="CUP53650.1"/>
    <property type="molecule type" value="Genomic_DNA"/>
</dbReference>
<dbReference type="EMBL" id="QSJP01000030">
    <property type="protein sequence ID" value="RHD81672.1"/>
    <property type="molecule type" value="Genomic_DNA"/>
</dbReference>
<dbReference type="EMBL" id="WCRY01000002">
    <property type="protein sequence ID" value="KAB4486904.1"/>
    <property type="molecule type" value="Genomic_DNA"/>
</dbReference>
<dbReference type="GeneID" id="60925903"/>
<reference evidence="5" key="5">
    <citation type="submission" date="2021-07" db="EMBL/GenBank/DDBJ databases">
        <title>Comparative genomics of Bacteroides fragilis group isolates reveals species-dependent resistance mechanisms and validates clinical tools for resistance prediction.</title>
        <authorList>
            <person name="Wallace M.J."/>
            <person name="Jean S."/>
            <person name="Wallace M.A."/>
            <person name="Carey-Ann B.D."/>
            <person name="Dantas G."/>
        </authorList>
    </citation>
    <scope>NUCLEOTIDE SEQUENCE</scope>
    <source>
        <strain evidence="5">BJH_160</strain>
    </source>
</reference>
<evidence type="ECO:0000313" key="13">
    <source>
        <dbReference type="Proteomes" id="UP000436858"/>
    </source>
</evidence>
<dbReference type="Proteomes" id="UP000436858">
    <property type="component" value="Unassembled WGS sequence"/>
</dbReference>
<dbReference type="EMBL" id="CP083680">
    <property type="protein sequence ID" value="UYU66221.1"/>
    <property type="molecule type" value="Genomic_DNA"/>
</dbReference>
<dbReference type="Proteomes" id="UP001162960">
    <property type="component" value="Chromosome"/>
</dbReference>
<dbReference type="PATRIC" id="fig|818.23.peg.3346"/>
<dbReference type="EMBL" id="JAQNVG010000038">
    <property type="protein sequence ID" value="MDC2237909.1"/>
    <property type="molecule type" value="Genomic_DNA"/>
</dbReference>